<evidence type="ECO:0000256" key="2">
    <source>
        <dbReference type="ARBA" id="ARBA00011059"/>
    </source>
</evidence>
<gene>
    <name evidence="13" type="ORF">NQ317_013257</name>
</gene>
<comment type="similarity">
    <text evidence="2">Belongs to the dynein intermediate chain family.</text>
</comment>
<dbReference type="PANTHER" id="PTHR12442">
    <property type="entry name" value="DYNEIN INTERMEDIATE CHAIN"/>
    <property type="match status" value="1"/>
</dbReference>
<feature type="region of interest" description="Disordered" evidence="12">
    <location>
        <begin position="112"/>
        <end position="205"/>
    </location>
</feature>
<evidence type="ECO:0000313" key="13">
    <source>
        <dbReference type="EMBL" id="KAJ8983052.1"/>
    </source>
</evidence>
<evidence type="ECO:0000256" key="4">
    <source>
        <dbReference type="ARBA" id="ARBA00022574"/>
    </source>
</evidence>
<dbReference type="PANTHER" id="PTHR12442:SF11">
    <property type="entry name" value="DYNEIN AXONEMAL INTERMEDIATE CHAIN 1"/>
    <property type="match status" value="1"/>
</dbReference>
<dbReference type="EMBL" id="JAPWTJ010000096">
    <property type="protein sequence ID" value="KAJ8983052.1"/>
    <property type="molecule type" value="Genomic_DNA"/>
</dbReference>
<feature type="compositionally biased region" description="Acidic residues" evidence="12">
    <location>
        <begin position="179"/>
        <end position="192"/>
    </location>
</feature>
<feature type="region of interest" description="Disordered" evidence="12">
    <location>
        <begin position="225"/>
        <end position="244"/>
    </location>
</feature>
<dbReference type="InterPro" id="IPR036322">
    <property type="entry name" value="WD40_repeat_dom_sf"/>
</dbReference>
<comment type="caution">
    <text evidence="13">The sequence shown here is derived from an EMBL/GenBank/DDBJ whole genome shotgun (WGS) entry which is preliminary data.</text>
</comment>
<dbReference type="Proteomes" id="UP001162164">
    <property type="component" value="Unassembled WGS sequence"/>
</dbReference>
<keyword evidence="5" id="KW-0493">Microtubule</keyword>
<feature type="compositionally biased region" description="Acidic residues" evidence="12">
    <location>
        <begin position="142"/>
        <end position="156"/>
    </location>
</feature>
<dbReference type="InterPro" id="IPR001680">
    <property type="entry name" value="WD40_rpt"/>
</dbReference>
<evidence type="ECO:0000256" key="11">
    <source>
        <dbReference type="PROSITE-ProRule" id="PRU00221"/>
    </source>
</evidence>
<keyword evidence="10" id="KW-0966">Cell projection</keyword>
<evidence type="ECO:0000256" key="12">
    <source>
        <dbReference type="SAM" id="MobiDB-lite"/>
    </source>
</evidence>
<evidence type="ECO:0008006" key="15">
    <source>
        <dbReference type="Google" id="ProtNLM"/>
    </source>
</evidence>
<keyword evidence="4 11" id="KW-0853">WD repeat</keyword>
<evidence type="ECO:0000256" key="1">
    <source>
        <dbReference type="ARBA" id="ARBA00004430"/>
    </source>
</evidence>
<keyword evidence="14" id="KW-1185">Reference proteome</keyword>
<dbReference type="PROSITE" id="PS50082">
    <property type="entry name" value="WD_REPEATS_2"/>
    <property type="match status" value="1"/>
</dbReference>
<organism evidence="13 14">
    <name type="scientific">Molorchus minor</name>
    <dbReference type="NCBI Taxonomy" id="1323400"/>
    <lineage>
        <taxon>Eukaryota</taxon>
        <taxon>Metazoa</taxon>
        <taxon>Ecdysozoa</taxon>
        <taxon>Arthropoda</taxon>
        <taxon>Hexapoda</taxon>
        <taxon>Insecta</taxon>
        <taxon>Pterygota</taxon>
        <taxon>Neoptera</taxon>
        <taxon>Endopterygota</taxon>
        <taxon>Coleoptera</taxon>
        <taxon>Polyphaga</taxon>
        <taxon>Cucujiformia</taxon>
        <taxon>Chrysomeloidea</taxon>
        <taxon>Cerambycidae</taxon>
        <taxon>Lamiinae</taxon>
        <taxon>Monochamini</taxon>
        <taxon>Molorchus</taxon>
    </lineage>
</organism>
<keyword evidence="7" id="KW-0243">Dynein</keyword>
<keyword evidence="6" id="KW-0677">Repeat</keyword>
<keyword evidence="8" id="KW-0505">Motor protein</keyword>
<evidence type="ECO:0000256" key="8">
    <source>
        <dbReference type="ARBA" id="ARBA00023175"/>
    </source>
</evidence>
<evidence type="ECO:0000256" key="6">
    <source>
        <dbReference type="ARBA" id="ARBA00022737"/>
    </source>
</evidence>
<proteinExistence type="inferred from homology"/>
<evidence type="ECO:0000256" key="9">
    <source>
        <dbReference type="ARBA" id="ARBA00023212"/>
    </source>
</evidence>
<keyword evidence="9" id="KW-0206">Cytoskeleton</keyword>
<name>A0ABQ9JYW1_9CUCU</name>
<dbReference type="Gene3D" id="2.130.10.10">
    <property type="entry name" value="YVTN repeat-like/Quinoprotein amine dehydrogenase"/>
    <property type="match status" value="2"/>
</dbReference>
<comment type="subcellular location">
    <subcellularLocation>
        <location evidence="1">Cytoplasm</location>
        <location evidence="1">Cytoskeleton</location>
        <location evidence="1">Cilium axoneme</location>
    </subcellularLocation>
</comment>
<dbReference type="SMART" id="SM00320">
    <property type="entry name" value="WD40"/>
    <property type="match status" value="4"/>
</dbReference>
<dbReference type="InterPro" id="IPR050687">
    <property type="entry name" value="Dynein_IC"/>
</dbReference>
<dbReference type="SUPFAM" id="SSF50978">
    <property type="entry name" value="WD40 repeat-like"/>
    <property type="match status" value="1"/>
</dbReference>
<feature type="repeat" description="WD" evidence="11">
    <location>
        <begin position="528"/>
        <end position="561"/>
    </location>
</feature>
<evidence type="ECO:0000256" key="10">
    <source>
        <dbReference type="ARBA" id="ARBA00023273"/>
    </source>
</evidence>
<evidence type="ECO:0000256" key="5">
    <source>
        <dbReference type="ARBA" id="ARBA00022701"/>
    </source>
</evidence>
<feature type="compositionally biased region" description="Basic and acidic residues" evidence="12">
    <location>
        <begin position="225"/>
        <end position="242"/>
    </location>
</feature>
<dbReference type="InterPro" id="IPR015943">
    <property type="entry name" value="WD40/YVTN_repeat-like_dom_sf"/>
</dbReference>
<evidence type="ECO:0000256" key="3">
    <source>
        <dbReference type="ARBA" id="ARBA00022490"/>
    </source>
</evidence>
<feature type="region of interest" description="Disordered" evidence="12">
    <location>
        <begin position="1"/>
        <end position="25"/>
    </location>
</feature>
<dbReference type="Pfam" id="PF00400">
    <property type="entry name" value="WD40"/>
    <property type="match status" value="1"/>
</dbReference>
<sequence>MPPTAAIKSKQGKRGTKTTAETDDLDEWKKSKQLIKPKDQLELSDAELKEMVEKQLSTVNPQIPDSLVQFSFSDGEFVPIPPPGSLILVFHSEGTLLYKDSQEARKQLIEEGIDPDTYFEQTSETEFGTEVSETPDESVTTAEEEQTEDEKPEGEEGEKPEGEEGAQGEKPAEEKHEEEHDDDEGEAEDVETQETQTIPPPMANFTSNVNQWIIYDGYQQDWEQQQREKELERERREKDKAPVGRIQIIKKSTGKQQLSEIVQAKMFSCWRVLERMVNLNTYDDIAKDFRYWDDPADEFREEEGTLLPLWKFSYNKTKKHVVTDLEWNPYYYDLFAVCFGHVDYTKPMSWGAVCLYTLKNPSFPDYICTTASSVMCVDIHPKYPYMILLGLYDGSIEIFNIQETCKEPAHRSNNVTDKHRGIVWEVKWVSNLPDGELNFYSVSIDGKVNHWIVMENTMVVTTIITLFLDKEPVSGPDGTLLKAKVFFSACASCVKFHPKNSTIFLVGTEDGLIYKCSTEYSSAYLLTYKAHQMPVYRIDFNSYNTDIFISCSGDWRIKIWEDNRLGNVTTLKLSPNLRLPCKAPKKQQHLDQWTLQCMKLDRILSLVREPVTLTLPPDTSGIEES</sequence>
<protein>
    <recommendedName>
        <fullName evidence="15">Dynein intermediate chain 2, ciliary</fullName>
    </recommendedName>
</protein>
<evidence type="ECO:0000313" key="14">
    <source>
        <dbReference type="Proteomes" id="UP001162164"/>
    </source>
</evidence>
<evidence type="ECO:0000256" key="7">
    <source>
        <dbReference type="ARBA" id="ARBA00023017"/>
    </source>
</evidence>
<reference evidence="13" key="1">
    <citation type="journal article" date="2023" name="Insect Mol. Biol.">
        <title>Genome sequencing provides insights into the evolution of gene families encoding plant cell wall-degrading enzymes in longhorned beetles.</title>
        <authorList>
            <person name="Shin N.R."/>
            <person name="Okamura Y."/>
            <person name="Kirsch R."/>
            <person name="Pauchet Y."/>
        </authorList>
    </citation>
    <scope>NUCLEOTIDE SEQUENCE</scope>
    <source>
        <strain evidence="13">MMC_N1</strain>
    </source>
</reference>
<keyword evidence="3" id="KW-0963">Cytoplasm</keyword>
<accession>A0ABQ9JYW1</accession>